<sequence length="256" mass="29439">MTNQRINNKKNKGKNKKNKGKNGGNIYYSEMNDSSASNNNNNIFLFRSSREFNHMYNSTLANAVAPCKIIGALSPEFCNLYTKSQSLIGKSDYSESFYSDIIHKECLKISEPLEIGQRISSNGFVHTYNNYFGTLNRTYPIMELKYNALDVYEEKELNYPSSFKTMIQYYDKYNFKSEVLLAKTNCNFTCLNPQVDFCTLLKRTRKFISLGDLKETIKIPLKDDFLQEVDNYVLYLAISTTNGVLSIGEPFRLIST</sequence>
<dbReference type="AlphaFoldDB" id="A0A1Y2F317"/>
<evidence type="ECO:0000313" key="3">
    <source>
        <dbReference type="Proteomes" id="UP000193920"/>
    </source>
</evidence>
<protein>
    <submittedName>
        <fullName evidence="2">Uncharacterized protein</fullName>
    </submittedName>
</protein>
<gene>
    <name evidence="2" type="ORF">LY90DRAFT_501191</name>
</gene>
<organism evidence="2 3">
    <name type="scientific">Neocallimastix californiae</name>
    <dbReference type="NCBI Taxonomy" id="1754190"/>
    <lineage>
        <taxon>Eukaryota</taxon>
        <taxon>Fungi</taxon>
        <taxon>Fungi incertae sedis</taxon>
        <taxon>Chytridiomycota</taxon>
        <taxon>Chytridiomycota incertae sedis</taxon>
        <taxon>Neocallimastigomycetes</taxon>
        <taxon>Neocallimastigales</taxon>
        <taxon>Neocallimastigaceae</taxon>
        <taxon>Neocallimastix</taxon>
    </lineage>
</organism>
<comment type="caution">
    <text evidence="2">The sequence shown here is derived from an EMBL/GenBank/DDBJ whole genome shotgun (WGS) entry which is preliminary data.</text>
</comment>
<accession>A0A1Y2F317</accession>
<feature type="compositionally biased region" description="Basic residues" evidence="1">
    <location>
        <begin position="7"/>
        <end position="20"/>
    </location>
</feature>
<feature type="region of interest" description="Disordered" evidence="1">
    <location>
        <begin position="1"/>
        <end position="26"/>
    </location>
</feature>
<name>A0A1Y2F317_9FUNG</name>
<evidence type="ECO:0000256" key="1">
    <source>
        <dbReference type="SAM" id="MobiDB-lite"/>
    </source>
</evidence>
<dbReference type="EMBL" id="MCOG01000018">
    <property type="protein sequence ID" value="ORY77874.1"/>
    <property type="molecule type" value="Genomic_DNA"/>
</dbReference>
<reference evidence="2 3" key="1">
    <citation type="submission" date="2016-08" db="EMBL/GenBank/DDBJ databases">
        <title>A Parts List for Fungal Cellulosomes Revealed by Comparative Genomics.</title>
        <authorList>
            <consortium name="DOE Joint Genome Institute"/>
            <person name="Haitjema C.H."/>
            <person name="Gilmore S.P."/>
            <person name="Henske J.K."/>
            <person name="Solomon K.V."/>
            <person name="De Groot R."/>
            <person name="Kuo A."/>
            <person name="Mondo S.J."/>
            <person name="Salamov A.A."/>
            <person name="Labutti K."/>
            <person name="Zhao Z."/>
            <person name="Chiniquy J."/>
            <person name="Barry K."/>
            <person name="Brewer H.M."/>
            <person name="Purvine S.O."/>
            <person name="Wright A.T."/>
            <person name="Boxma B."/>
            <person name="Van Alen T."/>
            <person name="Hackstein J.H."/>
            <person name="Baker S.E."/>
            <person name="Grigoriev I.V."/>
            <person name="O'Malley M.A."/>
        </authorList>
    </citation>
    <scope>NUCLEOTIDE SEQUENCE [LARGE SCALE GENOMIC DNA]</scope>
    <source>
        <strain evidence="2 3">G1</strain>
    </source>
</reference>
<keyword evidence="3" id="KW-1185">Reference proteome</keyword>
<evidence type="ECO:0000313" key="2">
    <source>
        <dbReference type="EMBL" id="ORY77874.1"/>
    </source>
</evidence>
<dbReference type="Proteomes" id="UP000193920">
    <property type="component" value="Unassembled WGS sequence"/>
</dbReference>
<proteinExistence type="predicted"/>